<accession>A0AAD6V601</accession>
<keyword evidence="3" id="KW-1185">Reference proteome</keyword>
<dbReference type="EMBL" id="JARJCW010000074">
    <property type="protein sequence ID" value="KAJ7198154.1"/>
    <property type="molecule type" value="Genomic_DNA"/>
</dbReference>
<comment type="caution">
    <text evidence="2">The sequence shown here is derived from an EMBL/GenBank/DDBJ whole genome shotgun (WGS) entry which is preliminary data.</text>
</comment>
<organism evidence="2 3">
    <name type="scientific">Mycena pura</name>
    <dbReference type="NCBI Taxonomy" id="153505"/>
    <lineage>
        <taxon>Eukaryota</taxon>
        <taxon>Fungi</taxon>
        <taxon>Dikarya</taxon>
        <taxon>Basidiomycota</taxon>
        <taxon>Agaricomycotina</taxon>
        <taxon>Agaricomycetes</taxon>
        <taxon>Agaricomycetidae</taxon>
        <taxon>Agaricales</taxon>
        <taxon>Marasmiineae</taxon>
        <taxon>Mycenaceae</taxon>
        <taxon>Mycena</taxon>
    </lineage>
</organism>
<dbReference type="AlphaFoldDB" id="A0AAD6V601"/>
<evidence type="ECO:0000313" key="2">
    <source>
        <dbReference type="EMBL" id="KAJ7198154.1"/>
    </source>
</evidence>
<name>A0AAD6V601_9AGAR</name>
<protein>
    <submittedName>
        <fullName evidence="2">Uncharacterized protein</fullName>
    </submittedName>
</protein>
<evidence type="ECO:0000256" key="1">
    <source>
        <dbReference type="SAM" id="SignalP"/>
    </source>
</evidence>
<reference evidence="2" key="1">
    <citation type="submission" date="2023-03" db="EMBL/GenBank/DDBJ databases">
        <title>Massive genome expansion in bonnet fungi (Mycena s.s.) driven by repeated elements and novel gene families across ecological guilds.</title>
        <authorList>
            <consortium name="Lawrence Berkeley National Laboratory"/>
            <person name="Harder C.B."/>
            <person name="Miyauchi S."/>
            <person name="Viragh M."/>
            <person name="Kuo A."/>
            <person name="Thoen E."/>
            <person name="Andreopoulos B."/>
            <person name="Lu D."/>
            <person name="Skrede I."/>
            <person name="Drula E."/>
            <person name="Henrissat B."/>
            <person name="Morin E."/>
            <person name="Kohler A."/>
            <person name="Barry K."/>
            <person name="LaButti K."/>
            <person name="Morin E."/>
            <person name="Salamov A."/>
            <person name="Lipzen A."/>
            <person name="Mereny Z."/>
            <person name="Hegedus B."/>
            <person name="Baldrian P."/>
            <person name="Stursova M."/>
            <person name="Weitz H."/>
            <person name="Taylor A."/>
            <person name="Grigoriev I.V."/>
            <person name="Nagy L.G."/>
            <person name="Martin F."/>
            <person name="Kauserud H."/>
        </authorList>
    </citation>
    <scope>NUCLEOTIDE SEQUENCE</scope>
    <source>
        <strain evidence="2">9144</strain>
    </source>
</reference>
<evidence type="ECO:0000313" key="3">
    <source>
        <dbReference type="Proteomes" id="UP001219525"/>
    </source>
</evidence>
<feature type="signal peptide" evidence="1">
    <location>
        <begin position="1"/>
        <end position="20"/>
    </location>
</feature>
<keyword evidence="1" id="KW-0732">Signal</keyword>
<gene>
    <name evidence="2" type="ORF">GGX14DRAFT_666957</name>
</gene>
<feature type="chain" id="PRO_5042085681" evidence="1">
    <location>
        <begin position="21"/>
        <end position="132"/>
    </location>
</feature>
<dbReference type="Proteomes" id="UP001219525">
    <property type="component" value="Unassembled WGS sequence"/>
</dbReference>
<proteinExistence type="predicted"/>
<sequence length="132" mass="13724">MLFNASSFFVLLAAAMATAAATTSPDPSDGRAITGDCAGAITTIIGDLCPNVAGKCNMDPNACPETTTSGCQCESSVKCLKLDLDANGSESDAQVLEGLRVDAGYCCQCTVFASRRIPRSQCVPLLFVLKDF</sequence>